<dbReference type="InterPro" id="IPR013154">
    <property type="entry name" value="ADH-like_N"/>
</dbReference>
<feature type="domain" description="Enoyl reductase (ER)" evidence="3">
    <location>
        <begin position="10"/>
        <end position="358"/>
    </location>
</feature>
<dbReference type="Proteomes" id="UP001611580">
    <property type="component" value="Unassembled WGS sequence"/>
</dbReference>
<sequence length="359" mass="36733">MDAIRHHTFGPPEVLQLEQIPDPVPGPGEVLVDAVAHGVHLLDTSLRRGEAGPPLPLPSLPTVPGRELAGTVAAVGPGVDDAWIGRPVAAHLGPVPDGGAYARRVVVGAEKLHAVPDGADGAPLDPADAITMIGTGRMAVYTLDIAAVTADDAVVVTGAAGGLGTLFVQEALRAGARVVALAGGAVKLKVLRDLLSGEALEGEAQSGTDQLALVDYSVPGWLDQARAALGAPGATLVLDGVGGDLGTAATGLLRGADGADADSGVTPGRLVAYGWASGTANRYTSWAEADRIESPIEVRYAVGPEAPPMGDQRPYQERALAMAASGRWRVATHRVPFAEAARAHRELEERRTTGKVVLV</sequence>
<evidence type="ECO:0000256" key="1">
    <source>
        <dbReference type="ARBA" id="ARBA00022857"/>
    </source>
</evidence>
<dbReference type="RefSeq" id="WP_397404506.1">
    <property type="nucleotide sequence ID" value="NZ_JBIRYI010000006.1"/>
</dbReference>
<organism evidence="4 5">
    <name type="scientific">Promicromonospora kroppenstedtii</name>
    <dbReference type="NCBI Taxonomy" id="440482"/>
    <lineage>
        <taxon>Bacteria</taxon>
        <taxon>Bacillati</taxon>
        <taxon>Actinomycetota</taxon>
        <taxon>Actinomycetes</taxon>
        <taxon>Micrococcales</taxon>
        <taxon>Promicromonosporaceae</taxon>
        <taxon>Promicromonospora</taxon>
    </lineage>
</organism>
<dbReference type="Pfam" id="PF13602">
    <property type="entry name" value="ADH_zinc_N_2"/>
    <property type="match status" value="1"/>
</dbReference>
<protein>
    <submittedName>
        <fullName evidence="4">Alcohol dehydrogenase catalytic domain-containing protein</fullName>
    </submittedName>
</protein>
<dbReference type="SUPFAM" id="SSF50129">
    <property type="entry name" value="GroES-like"/>
    <property type="match status" value="1"/>
</dbReference>
<dbReference type="InterPro" id="IPR011032">
    <property type="entry name" value="GroES-like_sf"/>
</dbReference>
<keyword evidence="5" id="KW-1185">Reference proteome</keyword>
<evidence type="ECO:0000256" key="2">
    <source>
        <dbReference type="ARBA" id="ARBA00023002"/>
    </source>
</evidence>
<keyword evidence="1" id="KW-0521">NADP</keyword>
<dbReference type="EMBL" id="JBIRYI010000006">
    <property type="protein sequence ID" value="MFI2487635.1"/>
    <property type="molecule type" value="Genomic_DNA"/>
</dbReference>
<dbReference type="PANTHER" id="PTHR48106">
    <property type="entry name" value="QUINONE OXIDOREDUCTASE PIG3-RELATED"/>
    <property type="match status" value="1"/>
</dbReference>
<dbReference type="InterPro" id="IPR020843">
    <property type="entry name" value="ER"/>
</dbReference>
<name>A0ABW7XK01_9MICO</name>
<proteinExistence type="predicted"/>
<dbReference type="InterPro" id="IPR036291">
    <property type="entry name" value="NAD(P)-bd_dom_sf"/>
</dbReference>
<comment type="caution">
    <text evidence="4">The sequence shown here is derived from an EMBL/GenBank/DDBJ whole genome shotgun (WGS) entry which is preliminary data.</text>
</comment>
<accession>A0ABW7XK01</accession>
<gene>
    <name evidence="4" type="ORF">ACH47X_12030</name>
</gene>
<keyword evidence="2" id="KW-0560">Oxidoreductase</keyword>
<dbReference type="SUPFAM" id="SSF51735">
    <property type="entry name" value="NAD(P)-binding Rossmann-fold domains"/>
    <property type="match status" value="1"/>
</dbReference>
<evidence type="ECO:0000313" key="5">
    <source>
        <dbReference type="Proteomes" id="UP001611580"/>
    </source>
</evidence>
<evidence type="ECO:0000313" key="4">
    <source>
        <dbReference type="EMBL" id="MFI2487635.1"/>
    </source>
</evidence>
<dbReference type="Gene3D" id="3.40.50.720">
    <property type="entry name" value="NAD(P)-binding Rossmann-like Domain"/>
    <property type="match status" value="1"/>
</dbReference>
<dbReference type="Pfam" id="PF08240">
    <property type="entry name" value="ADH_N"/>
    <property type="match status" value="1"/>
</dbReference>
<dbReference type="Gene3D" id="3.90.180.10">
    <property type="entry name" value="Medium-chain alcohol dehydrogenases, catalytic domain"/>
    <property type="match status" value="1"/>
</dbReference>
<dbReference type="SMART" id="SM00829">
    <property type="entry name" value="PKS_ER"/>
    <property type="match status" value="1"/>
</dbReference>
<dbReference type="PANTHER" id="PTHR48106:SF13">
    <property type="entry name" value="QUINONE OXIDOREDUCTASE-RELATED"/>
    <property type="match status" value="1"/>
</dbReference>
<evidence type="ECO:0000259" key="3">
    <source>
        <dbReference type="SMART" id="SM00829"/>
    </source>
</evidence>
<reference evidence="4 5" key="1">
    <citation type="submission" date="2024-10" db="EMBL/GenBank/DDBJ databases">
        <title>The Natural Products Discovery Center: Release of the First 8490 Sequenced Strains for Exploring Actinobacteria Biosynthetic Diversity.</title>
        <authorList>
            <person name="Kalkreuter E."/>
            <person name="Kautsar S.A."/>
            <person name="Yang D."/>
            <person name="Bader C.D."/>
            <person name="Teijaro C.N."/>
            <person name="Fluegel L."/>
            <person name="Davis C.M."/>
            <person name="Simpson J.R."/>
            <person name="Lauterbach L."/>
            <person name="Steele A.D."/>
            <person name="Gui C."/>
            <person name="Meng S."/>
            <person name="Li G."/>
            <person name="Viehrig K."/>
            <person name="Ye F."/>
            <person name="Su P."/>
            <person name="Kiefer A.F."/>
            <person name="Nichols A."/>
            <person name="Cepeda A.J."/>
            <person name="Yan W."/>
            <person name="Fan B."/>
            <person name="Jiang Y."/>
            <person name="Adhikari A."/>
            <person name="Zheng C.-J."/>
            <person name="Schuster L."/>
            <person name="Cowan T.M."/>
            <person name="Smanski M.J."/>
            <person name="Chevrette M.G."/>
            <person name="De Carvalho L.P.S."/>
            <person name="Shen B."/>
        </authorList>
    </citation>
    <scope>NUCLEOTIDE SEQUENCE [LARGE SCALE GENOMIC DNA]</scope>
    <source>
        <strain evidence="4 5">NPDC019481</strain>
    </source>
</reference>